<dbReference type="SUPFAM" id="SSF48452">
    <property type="entry name" value="TPR-like"/>
    <property type="match status" value="1"/>
</dbReference>
<gene>
    <name evidence="7" type="ORF">E8A74_43555</name>
</gene>
<evidence type="ECO:0000256" key="1">
    <source>
        <dbReference type="ARBA" id="ARBA00004141"/>
    </source>
</evidence>
<evidence type="ECO:0000313" key="8">
    <source>
        <dbReference type="Proteomes" id="UP000309215"/>
    </source>
</evidence>
<protein>
    <submittedName>
        <fullName evidence="7">Rhomboid family intramembrane serine protease</fullName>
    </submittedName>
</protein>
<feature type="domain" description="Peptidase S54 rhomboid" evidence="6">
    <location>
        <begin position="128"/>
        <end position="277"/>
    </location>
</feature>
<dbReference type="InterPro" id="IPR011990">
    <property type="entry name" value="TPR-like_helical_dom_sf"/>
</dbReference>
<keyword evidence="2 5" id="KW-0812">Transmembrane</keyword>
<name>A0A4U1IU02_9BACT</name>
<dbReference type="GO" id="GO:0016020">
    <property type="term" value="C:membrane"/>
    <property type="evidence" value="ECO:0007669"/>
    <property type="project" value="UniProtKB-SubCell"/>
</dbReference>
<dbReference type="InterPro" id="IPR022764">
    <property type="entry name" value="Peptidase_S54_rhomboid_dom"/>
</dbReference>
<keyword evidence="4 5" id="KW-0472">Membrane</keyword>
<evidence type="ECO:0000313" key="7">
    <source>
        <dbReference type="EMBL" id="TKC97872.1"/>
    </source>
</evidence>
<keyword evidence="7" id="KW-0645">Protease</keyword>
<accession>A0A4U1IU02</accession>
<feature type="transmembrane region" description="Helical" evidence="5">
    <location>
        <begin position="258"/>
        <end position="277"/>
    </location>
</feature>
<comment type="caution">
    <text evidence="7">The sequence shown here is derived from an EMBL/GenBank/DDBJ whole genome shotgun (WGS) entry which is preliminary data.</text>
</comment>
<dbReference type="EMBL" id="SSMQ01000079">
    <property type="protein sequence ID" value="TKC97872.1"/>
    <property type="molecule type" value="Genomic_DNA"/>
</dbReference>
<comment type="subcellular location">
    <subcellularLocation>
        <location evidence="1">Membrane</location>
        <topology evidence="1">Multi-pass membrane protein</topology>
    </subcellularLocation>
</comment>
<keyword evidence="3 5" id="KW-1133">Transmembrane helix</keyword>
<feature type="transmembrane region" description="Helical" evidence="5">
    <location>
        <begin position="193"/>
        <end position="216"/>
    </location>
</feature>
<evidence type="ECO:0000259" key="6">
    <source>
        <dbReference type="Pfam" id="PF01694"/>
    </source>
</evidence>
<feature type="transmembrane region" description="Helical" evidence="5">
    <location>
        <begin position="168"/>
        <end position="187"/>
    </location>
</feature>
<evidence type="ECO:0000256" key="4">
    <source>
        <dbReference type="ARBA" id="ARBA00023136"/>
    </source>
</evidence>
<dbReference type="Pfam" id="PF01694">
    <property type="entry name" value="Rhomboid"/>
    <property type="match status" value="1"/>
</dbReference>
<keyword evidence="8" id="KW-1185">Reference proteome</keyword>
<proteinExistence type="predicted"/>
<organism evidence="7 8">
    <name type="scientific">Polyangium fumosum</name>
    <dbReference type="NCBI Taxonomy" id="889272"/>
    <lineage>
        <taxon>Bacteria</taxon>
        <taxon>Pseudomonadati</taxon>
        <taxon>Myxococcota</taxon>
        <taxon>Polyangia</taxon>
        <taxon>Polyangiales</taxon>
        <taxon>Polyangiaceae</taxon>
        <taxon>Polyangium</taxon>
    </lineage>
</organism>
<dbReference type="Proteomes" id="UP000309215">
    <property type="component" value="Unassembled WGS sequence"/>
</dbReference>
<dbReference type="GO" id="GO:0006508">
    <property type="term" value="P:proteolysis"/>
    <property type="evidence" value="ECO:0007669"/>
    <property type="project" value="UniProtKB-KW"/>
</dbReference>
<dbReference type="RefSeq" id="WP_136935069.1">
    <property type="nucleotide sequence ID" value="NZ_SSMQ01000079.1"/>
</dbReference>
<keyword evidence="7" id="KW-0378">Hydrolase</keyword>
<feature type="transmembrane region" description="Helical" evidence="5">
    <location>
        <begin position="228"/>
        <end position="252"/>
    </location>
</feature>
<evidence type="ECO:0000256" key="2">
    <source>
        <dbReference type="ARBA" id="ARBA00022692"/>
    </source>
</evidence>
<dbReference type="PANTHER" id="PTHR43066:SF11">
    <property type="entry name" value="PEPTIDASE S54 RHOMBOID DOMAIN-CONTAINING PROTEIN"/>
    <property type="match status" value="1"/>
</dbReference>
<dbReference type="SUPFAM" id="SSF144091">
    <property type="entry name" value="Rhomboid-like"/>
    <property type="match status" value="1"/>
</dbReference>
<dbReference type="GO" id="GO:0004252">
    <property type="term" value="F:serine-type endopeptidase activity"/>
    <property type="evidence" value="ECO:0007669"/>
    <property type="project" value="InterPro"/>
</dbReference>
<reference evidence="7 8" key="1">
    <citation type="submission" date="2019-04" db="EMBL/GenBank/DDBJ databases">
        <authorList>
            <person name="Li Y."/>
            <person name="Wang J."/>
        </authorList>
    </citation>
    <scope>NUCLEOTIDE SEQUENCE [LARGE SCALE GENOMIC DNA]</scope>
    <source>
        <strain evidence="7 8">DSM 14668</strain>
    </source>
</reference>
<dbReference type="InterPro" id="IPR035952">
    <property type="entry name" value="Rhomboid-like_sf"/>
</dbReference>
<evidence type="ECO:0000256" key="5">
    <source>
        <dbReference type="SAM" id="Phobius"/>
    </source>
</evidence>
<dbReference type="AlphaFoldDB" id="A0A4U1IU02"/>
<evidence type="ECO:0000256" key="3">
    <source>
        <dbReference type="ARBA" id="ARBA00022989"/>
    </source>
</evidence>
<dbReference type="Gene3D" id="1.25.40.10">
    <property type="entry name" value="Tetratricopeptide repeat domain"/>
    <property type="match status" value="1"/>
</dbReference>
<dbReference type="PANTHER" id="PTHR43066">
    <property type="entry name" value="RHOMBOID-RELATED PROTEIN"/>
    <property type="match status" value="1"/>
</dbReference>
<dbReference type="Gene3D" id="1.20.1540.10">
    <property type="entry name" value="Rhomboid-like"/>
    <property type="match status" value="1"/>
</dbReference>
<sequence length="477" mass="52352">MILPITHENMEARRWPVVTLVIIAICFVIHSVVAATERSQTRDLNALVSQALAYHAAHPYLKTRPPLDEIVGYRQLPLLAEKPRPEKAPDDEEALARQQQHFDELGLSVQKTIDAFPTRRFGYVPARGDVLGLVTHPFLHGGWLHLLFNLWFLWLCGCNMEDRWGRAVYGPFYVAAGVVAALVHKLLGGSPNVPLIGASGAIAGALGAFLVAFATTRIRFVTFLRLRPIFFTAPAYVMLPLWLALQITYLMLAPRNGVAYAAHVGGFVFGVVVAGVLRFSGVEKKLDDAVEQSVTTMQDPRIVEASDLITQGRAAEALVLLDELHAEMPSSIDVQLEILRATKMLGQRAREMAAYARLMQLYVRAGEADGALALFREVRAEKRLLELPAATLMQMGQALDGAGFPRDATDAYEAVHRNNAETLLAVKALIAHAKIAARLGAIEEARALFTAARESPFSTKELDDAALVELEALDNRI</sequence>
<dbReference type="OrthoDB" id="5482220at2"/>